<dbReference type="KEGG" id="caul:KCG34_09725"/>
<gene>
    <name evidence="1" type="ORF">KCG34_09725</name>
</gene>
<dbReference type="EMBL" id="CP073078">
    <property type="protein sequence ID" value="QUD90114.1"/>
    <property type="molecule type" value="Genomic_DNA"/>
</dbReference>
<accession>A0A975G3Y8</accession>
<evidence type="ECO:0000313" key="2">
    <source>
        <dbReference type="Proteomes" id="UP000676409"/>
    </source>
</evidence>
<organism evidence="1 2">
    <name type="scientific">Phenylobacterium montanum</name>
    <dbReference type="NCBI Taxonomy" id="2823693"/>
    <lineage>
        <taxon>Bacteria</taxon>
        <taxon>Pseudomonadati</taxon>
        <taxon>Pseudomonadota</taxon>
        <taxon>Alphaproteobacteria</taxon>
        <taxon>Caulobacterales</taxon>
        <taxon>Caulobacteraceae</taxon>
        <taxon>Phenylobacterium</taxon>
    </lineage>
</organism>
<evidence type="ECO:0000313" key="1">
    <source>
        <dbReference type="EMBL" id="QUD90114.1"/>
    </source>
</evidence>
<dbReference type="Proteomes" id="UP000676409">
    <property type="component" value="Chromosome"/>
</dbReference>
<name>A0A975G3Y8_9CAUL</name>
<dbReference type="AlphaFoldDB" id="A0A975G3Y8"/>
<protein>
    <recommendedName>
        <fullName evidence="3">ACT domain-containing protein</fullName>
    </recommendedName>
</protein>
<evidence type="ECO:0008006" key="3">
    <source>
        <dbReference type="Google" id="ProtNLM"/>
    </source>
</evidence>
<reference evidence="1" key="1">
    <citation type="submission" date="2021-04" db="EMBL/GenBank/DDBJ databases">
        <title>The complete genome sequence of Caulobacter sp. S6.</title>
        <authorList>
            <person name="Tang Y."/>
            <person name="Ouyang W."/>
            <person name="Liu Q."/>
            <person name="Huang B."/>
            <person name="Guo Z."/>
            <person name="Lei P."/>
        </authorList>
    </citation>
    <scope>NUCLEOTIDE SEQUENCE</scope>
    <source>
        <strain evidence="1">S6</strain>
    </source>
</reference>
<sequence length="87" mass="9294">MSPEGPEVRRAFVIEMDDETAAVMRVLEAFALGGARLTGLDLKPEAQDGLRLRVMATGLDDARADRIGRRVGALPVVRAVASGWMSG</sequence>
<keyword evidence="2" id="KW-1185">Reference proteome</keyword>
<dbReference type="RefSeq" id="WP_211940165.1">
    <property type="nucleotide sequence ID" value="NZ_CP073078.1"/>
</dbReference>
<proteinExistence type="predicted"/>